<feature type="transmembrane region" description="Helical" evidence="6">
    <location>
        <begin position="408"/>
        <end position="429"/>
    </location>
</feature>
<feature type="domain" description="Major facilitator superfamily (MFS) profile" evidence="7">
    <location>
        <begin position="47"/>
        <end position="468"/>
    </location>
</feature>
<feature type="transmembrane region" description="Helical" evidence="6">
    <location>
        <begin position="435"/>
        <end position="456"/>
    </location>
</feature>
<dbReference type="PANTHER" id="PTHR43791:SF54">
    <property type="entry name" value="MAJOR FACILITATOR SUPERFAMILY (MFS) PROFILE DOMAIN-CONTAINING PROTEIN-RELATED"/>
    <property type="match status" value="1"/>
</dbReference>
<dbReference type="GO" id="GO:0022857">
    <property type="term" value="F:transmembrane transporter activity"/>
    <property type="evidence" value="ECO:0007669"/>
    <property type="project" value="InterPro"/>
</dbReference>
<feature type="transmembrane region" description="Helical" evidence="6">
    <location>
        <begin position="373"/>
        <end position="396"/>
    </location>
</feature>
<feature type="transmembrane region" description="Helical" evidence="6">
    <location>
        <begin position="80"/>
        <end position="100"/>
    </location>
</feature>
<dbReference type="FunFam" id="1.20.1250.20:FF:000034">
    <property type="entry name" value="MFS general substrate transporter"/>
    <property type="match status" value="1"/>
</dbReference>
<keyword evidence="4 6" id="KW-1133">Transmembrane helix</keyword>
<comment type="subcellular location">
    <subcellularLocation>
        <location evidence="1">Membrane</location>
        <topology evidence="1">Multi-pass membrane protein</topology>
    </subcellularLocation>
</comment>
<evidence type="ECO:0000256" key="4">
    <source>
        <dbReference type="ARBA" id="ARBA00022989"/>
    </source>
</evidence>
<dbReference type="Pfam" id="PF07690">
    <property type="entry name" value="MFS_1"/>
    <property type="match status" value="1"/>
</dbReference>
<protein>
    <submittedName>
        <fullName evidence="8">MFS general substrate transporter</fullName>
    </submittedName>
</protein>
<dbReference type="PROSITE" id="PS50850">
    <property type="entry name" value="MFS"/>
    <property type="match status" value="1"/>
</dbReference>
<sequence length="499" mass="55002">MADKKDIAHCEFAADEYALLSEEDAQLMRSFEGKKGKAVIRKIDGRLIPILAILYLMAHVDRANIGNAKIEGMDKNLGLVRNQYNIASTIFFAPYIVFEIPSNMILKKVRPCIWLSVLVIGWGTIMTLMGIVQNFQGLVACRVFLGFVEAGFFPGAVFIVSSWYIRTELQERLALFYTASAFSGAFSGLLAFAIAHLDGARGVAGWRWIFLIEGAITVAAGLAMPFLIVENAERAGWLTPEEKRFVDCRLRLAGVRTSTEEGDKFSWRLLWSTLTDWKVNLGILMSWANAAPTSAFKFTMPKIITELGFSSARAQLLSIPPYVAGGISAWVVGRFSDRFAWRFPFVIGPMSILLTGLAILFSFSSSISTHVPVMYFAIVLSQVGIYPLLPGISAWTGNNLAPSWKRSIGLAWLLAAGNFGSLIGTNIFLDIEAPVYTSGYATCLAIVVLGMIAAAANEFLLLRSNKQRAGVSEEDVRAQFTQEELDRQGDKSVLYKYTL</sequence>
<dbReference type="Proteomes" id="UP000234275">
    <property type="component" value="Unassembled WGS sequence"/>
</dbReference>
<feature type="transmembrane region" description="Helical" evidence="6">
    <location>
        <begin position="112"/>
        <end position="132"/>
    </location>
</feature>
<evidence type="ECO:0000256" key="5">
    <source>
        <dbReference type="ARBA" id="ARBA00023136"/>
    </source>
</evidence>
<evidence type="ECO:0000256" key="3">
    <source>
        <dbReference type="ARBA" id="ARBA00022692"/>
    </source>
</evidence>
<dbReference type="EMBL" id="MSFO01000001">
    <property type="protein sequence ID" value="PLB53676.1"/>
    <property type="molecule type" value="Genomic_DNA"/>
</dbReference>
<name>A0A2I2GLB8_9EURO</name>
<accession>A0A2I2GLB8</accession>
<comment type="caution">
    <text evidence="8">The sequence shown here is derived from an EMBL/GenBank/DDBJ whole genome shotgun (WGS) entry which is preliminary data.</text>
</comment>
<keyword evidence="9" id="KW-1185">Reference proteome</keyword>
<organism evidence="8 9">
    <name type="scientific">Aspergillus steynii IBT 23096</name>
    <dbReference type="NCBI Taxonomy" id="1392250"/>
    <lineage>
        <taxon>Eukaryota</taxon>
        <taxon>Fungi</taxon>
        <taxon>Dikarya</taxon>
        <taxon>Ascomycota</taxon>
        <taxon>Pezizomycotina</taxon>
        <taxon>Eurotiomycetes</taxon>
        <taxon>Eurotiomycetidae</taxon>
        <taxon>Eurotiales</taxon>
        <taxon>Aspergillaceae</taxon>
        <taxon>Aspergillus</taxon>
        <taxon>Aspergillus subgen. Circumdati</taxon>
    </lineage>
</organism>
<dbReference type="PANTHER" id="PTHR43791">
    <property type="entry name" value="PERMEASE-RELATED"/>
    <property type="match status" value="1"/>
</dbReference>
<dbReference type="Gene3D" id="1.20.1250.20">
    <property type="entry name" value="MFS general substrate transporter like domains"/>
    <property type="match status" value="2"/>
</dbReference>
<evidence type="ECO:0000256" key="1">
    <source>
        <dbReference type="ARBA" id="ARBA00004141"/>
    </source>
</evidence>
<feature type="transmembrane region" description="Helical" evidence="6">
    <location>
        <begin position="208"/>
        <end position="229"/>
    </location>
</feature>
<evidence type="ECO:0000313" key="8">
    <source>
        <dbReference type="EMBL" id="PLB53676.1"/>
    </source>
</evidence>
<dbReference type="InterPro" id="IPR020846">
    <property type="entry name" value="MFS_dom"/>
</dbReference>
<dbReference type="InterPro" id="IPR011701">
    <property type="entry name" value="MFS"/>
</dbReference>
<proteinExistence type="predicted"/>
<keyword evidence="2" id="KW-0813">Transport</keyword>
<dbReference type="GO" id="GO:0016020">
    <property type="term" value="C:membrane"/>
    <property type="evidence" value="ECO:0007669"/>
    <property type="project" value="UniProtKB-SubCell"/>
</dbReference>
<evidence type="ECO:0000256" key="6">
    <source>
        <dbReference type="SAM" id="Phobius"/>
    </source>
</evidence>
<dbReference type="SUPFAM" id="SSF103473">
    <property type="entry name" value="MFS general substrate transporter"/>
    <property type="match status" value="1"/>
</dbReference>
<feature type="transmembrane region" description="Helical" evidence="6">
    <location>
        <begin position="174"/>
        <end position="196"/>
    </location>
</feature>
<dbReference type="GeneID" id="36551345"/>
<feature type="transmembrane region" description="Helical" evidence="6">
    <location>
        <begin position="43"/>
        <end position="60"/>
    </location>
</feature>
<dbReference type="VEuPathDB" id="FungiDB:P170DRAFT_347657"/>
<feature type="transmembrane region" description="Helical" evidence="6">
    <location>
        <begin position="343"/>
        <end position="367"/>
    </location>
</feature>
<dbReference type="InterPro" id="IPR036259">
    <property type="entry name" value="MFS_trans_sf"/>
</dbReference>
<feature type="transmembrane region" description="Helical" evidence="6">
    <location>
        <begin position="144"/>
        <end position="165"/>
    </location>
</feature>
<reference evidence="8 9" key="1">
    <citation type="submission" date="2016-12" db="EMBL/GenBank/DDBJ databases">
        <title>The genomes of Aspergillus section Nigri reveals drivers in fungal speciation.</title>
        <authorList>
            <consortium name="DOE Joint Genome Institute"/>
            <person name="Vesth T.C."/>
            <person name="Nybo J."/>
            <person name="Theobald S."/>
            <person name="Brandl J."/>
            <person name="Frisvad J.C."/>
            <person name="Nielsen K.F."/>
            <person name="Lyhne E.K."/>
            <person name="Kogle M.E."/>
            <person name="Kuo A."/>
            <person name="Riley R."/>
            <person name="Clum A."/>
            <person name="Nolan M."/>
            <person name="Lipzen A."/>
            <person name="Salamov A."/>
            <person name="Henrissat B."/>
            <person name="Wiebenga A."/>
            <person name="De Vries R.P."/>
            <person name="Grigoriev I.V."/>
            <person name="Mortensen U.H."/>
            <person name="Andersen M.R."/>
            <person name="Baker S.E."/>
        </authorList>
    </citation>
    <scope>NUCLEOTIDE SEQUENCE [LARGE SCALE GENOMIC DNA]</scope>
    <source>
        <strain evidence="8 9">IBT 23096</strain>
    </source>
</reference>
<evidence type="ECO:0000313" key="9">
    <source>
        <dbReference type="Proteomes" id="UP000234275"/>
    </source>
</evidence>
<keyword evidence="5 6" id="KW-0472">Membrane</keyword>
<evidence type="ECO:0000256" key="2">
    <source>
        <dbReference type="ARBA" id="ARBA00022448"/>
    </source>
</evidence>
<keyword evidence="3 6" id="KW-0812">Transmembrane</keyword>
<dbReference type="OrthoDB" id="2962993at2759"/>
<gene>
    <name evidence="8" type="ORF">P170DRAFT_347657</name>
</gene>
<dbReference type="RefSeq" id="XP_024708978.1">
    <property type="nucleotide sequence ID" value="XM_024843645.1"/>
</dbReference>
<dbReference type="AlphaFoldDB" id="A0A2I2GLB8"/>
<evidence type="ECO:0000259" key="7">
    <source>
        <dbReference type="PROSITE" id="PS50850"/>
    </source>
</evidence>